<dbReference type="Pfam" id="PF21825">
    <property type="entry name" value="crAss001_48"/>
    <property type="match status" value="1"/>
</dbReference>
<name>A0A6H0X3G2_9CAUD</name>
<organism evidence="1 2">
    <name type="scientific">Klebsiella phage LASTA</name>
    <dbReference type="NCBI Taxonomy" id="2723758"/>
    <lineage>
        <taxon>Viruses</taxon>
        <taxon>Duplodnaviria</taxon>
        <taxon>Heunggongvirae</taxon>
        <taxon>Uroviricota</taxon>
        <taxon>Caudoviricetes</taxon>
        <taxon>Lastavirus</taxon>
        <taxon>Lastavirus lasta</taxon>
    </lineage>
</organism>
<evidence type="ECO:0000313" key="2">
    <source>
        <dbReference type="Proteomes" id="UP000502929"/>
    </source>
</evidence>
<dbReference type="InterPro" id="IPR054052">
    <property type="entry name" value="Y16Q-like"/>
</dbReference>
<reference evidence="1 2" key="1">
    <citation type="submission" date="2020-03" db="EMBL/GenBank/DDBJ databases">
        <authorList>
            <person name="Kojic M."/>
            <person name="Vukotic G."/>
        </authorList>
    </citation>
    <scope>NUCLEOTIDE SEQUENCE [LARGE SCALE GENOMIC DNA]</scope>
</reference>
<dbReference type="Proteomes" id="UP000502929">
    <property type="component" value="Segment"/>
</dbReference>
<sequence>MNVNELPQYKCHKVVRAGKILATARNPNEDAVFLDVDGVVNKWLSTPAGWLNKHNPDIGGYLVAYEDGYLSYSPAAAFEAGYRLLEPTEPLPGNGTEPDKVADSTDPRFGKGYKYRKKAVVIDAVQWHGGNLPECKHFLGGSYLGQRAERHPGGANVIMIKTLEGQHIASLNDYLIRGIKGEHYACKPDIFEATYEPADATASTDKEAGDVPYLYPCKGGEGLAFVEGALPHQVRVIEEYNQLYKRHVDLMKFFDTDLYRSLSVEERNRLKEQSLFMAEYQRVLLERIRAF</sequence>
<accession>A0A6H0X3G2</accession>
<dbReference type="EMBL" id="MT251347">
    <property type="protein sequence ID" value="QIW86679.1"/>
    <property type="molecule type" value="Genomic_DNA"/>
</dbReference>
<gene>
    <name evidence="1" type="ORF">24149LASTA_00052</name>
</gene>
<keyword evidence="2" id="KW-1185">Reference proteome</keyword>
<proteinExistence type="predicted"/>
<evidence type="ECO:0000313" key="1">
    <source>
        <dbReference type="EMBL" id="QIW86679.1"/>
    </source>
</evidence>
<protein>
    <submittedName>
        <fullName evidence="1">Uncharacterized protein</fullName>
    </submittedName>
</protein>